<evidence type="ECO:0000313" key="2">
    <source>
        <dbReference type="EMBL" id="ADF53544.1"/>
    </source>
</evidence>
<evidence type="ECO:0000256" key="1">
    <source>
        <dbReference type="SAM" id="MobiDB-lite"/>
    </source>
</evidence>
<proteinExistence type="predicted"/>
<dbReference type="STRING" id="655815.ZPR_3228"/>
<organism evidence="2 3">
    <name type="scientific">Zunongwangia profunda (strain DSM 18752 / CCTCC AB 206139 / SM-A87)</name>
    <name type="common">Wangia profunda</name>
    <dbReference type="NCBI Taxonomy" id="655815"/>
    <lineage>
        <taxon>Bacteria</taxon>
        <taxon>Pseudomonadati</taxon>
        <taxon>Bacteroidota</taxon>
        <taxon>Flavobacteriia</taxon>
        <taxon>Flavobacteriales</taxon>
        <taxon>Flavobacteriaceae</taxon>
        <taxon>Zunongwangia</taxon>
    </lineage>
</organism>
<gene>
    <name evidence="2" type="ordered locus">ZPR_3228</name>
</gene>
<dbReference type="HOGENOM" id="CLU_3335266_0_0_10"/>
<sequence length="38" mass="4305">MPVFLIQKTGFKSQLPNKNRETKPIAPSKTGHDIKIKI</sequence>
<reference evidence="2 3" key="1">
    <citation type="journal article" date="2010" name="BMC Genomics">
        <title>The complete genome of Zunongwangia profunda SM-A87 reveals its adaptation to the deep-sea environment and ecological role in sedimentary organic nitrogen degradation.</title>
        <authorList>
            <person name="Qin Q.L."/>
            <person name="Zhang X.Y."/>
            <person name="Wang X.M."/>
            <person name="Liu G.M."/>
            <person name="Chen X.L."/>
            <person name="Xie B.B."/>
            <person name="Dang H.Y."/>
            <person name="Zhou B.C."/>
            <person name="Yu J."/>
            <person name="Zhang Y.Z."/>
        </authorList>
    </citation>
    <scope>NUCLEOTIDE SEQUENCE [LARGE SCALE GENOMIC DNA]</scope>
    <source>
        <strain evidence="3">DSM 18752 / CCTCC AB 206139 / SM-A87</strain>
    </source>
</reference>
<name>D5BID1_ZUNPS</name>
<feature type="region of interest" description="Disordered" evidence="1">
    <location>
        <begin position="15"/>
        <end position="38"/>
    </location>
</feature>
<dbReference type="AlphaFoldDB" id="D5BID1"/>
<evidence type="ECO:0000313" key="3">
    <source>
        <dbReference type="Proteomes" id="UP000001654"/>
    </source>
</evidence>
<keyword evidence="3" id="KW-1185">Reference proteome</keyword>
<protein>
    <submittedName>
        <fullName evidence="2">Uncharacterized protein</fullName>
    </submittedName>
</protein>
<dbReference type="EMBL" id="CP001650">
    <property type="protein sequence ID" value="ADF53544.1"/>
    <property type="molecule type" value="Genomic_DNA"/>
</dbReference>
<dbReference type="Proteomes" id="UP000001654">
    <property type="component" value="Chromosome"/>
</dbReference>
<dbReference type="KEGG" id="zpr:ZPR_3228"/>
<accession>D5BID1</accession>